<keyword evidence="3" id="KW-1185">Reference proteome</keyword>
<dbReference type="EMBL" id="QJKJ01006260">
    <property type="protein sequence ID" value="RDX87322.1"/>
    <property type="molecule type" value="Genomic_DNA"/>
</dbReference>
<dbReference type="PANTHER" id="PTHR33223:SF3">
    <property type="match status" value="1"/>
</dbReference>
<dbReference type="AlphaFoldDB" id="A0A371G9T8"/>
<dbReference type="InterPro" id="IPR005162">
    <property type="entry name" value="Retrotrans_gag_dom"/>
</dbReference>
<protein>
    <recommendedName>
        <fullName evidence="1">Retrotransposon gag domain-containing protein</fullName>
    </recommendedName>
</protein>
<dbReference type="PANTHER" id="PTHR33223">
    <property type="entry name" value="CCHC-TYPE DOMAIN-CONTAINING PROTEIN"/>
    <property type="match status" value="1"/>
</dbReference>
<organism evidence="2 3">
    <name type="scientific">Mucuna pruriens</name>
    <name type="common">Velvet bean</name>
    <name type="synonym">Dolichos pruriens</name>
    <dbReference type="NCBI Taxonomy" id="157652"/>
    <lineage>
        <taxon>Eukaryota</taxon>
        <taxon>Viridiplantae</taxon>
        <taxon>Streptophyta</taxon>
        <taxon>Embryophyta</taxon>
        <taxon>Tracheophyta</taxon>
        <taxon>Spermatophyta</taxon>
        <taxon>Magnoliopsida</taxon>
        <taxon>eudicotyledons</taxon>
        <taxon>Gunneridae</taxon>
        <taxon>Pentapetalae</taxon>
        <taxon>rosids</taxon>
        <taxon>fabids</taxon>
        <taxon>Fabales</taxon>
        <taxon>Fabaceae</taxon>
        <taxon>Papilionoideae</taxon>
        <taxon>50 kb inversion clade</taxon>
        <taxon>NPAAA clade</taxon>
        <taxon>indigoferoid/millettioid clade</taxon>
        <taxon>Phaseoleae</taxon>
        <taxon>Mucuna</taxon>
    </lineage>
</organism>
<evidence type="ECO:0000313" key="3">
    <source>
        <dbReference type="Proteomes" id="UP000257109"/>
    </source>
</evidence>
<accession>A0A371G9T8</accession>
<reference evidence="2" key="1">
    <citation type="submission" date="2018-05" db="EMBL/GenBank/DDBJ databases">
        <title>Draft genome of Mucuna pruriens seed.</title>
        <authorList>
            <person name="Nnadi N.E."/>
            <person name="Vos R."/>
            <person name="Hasami M.H."/>
            <person name="Devisetty U.K."/>
            <person name="Aguiy J.C."/>
        </authorList>
    </citation>
    <scope>NUCLEOTIDE SEQUENCE [LARGE SCALE GENOMIC DNA]</scope>
    <source>
        <strain evidence="2">JCA_2017</strain>
    </source>
</reference>
<name>A0A371G9T8_MUCPR</name>
<feature type="non-terminal residue" evidence="2">
    <location>
        <position position="1"/>
    </location>
</feature>
<evidence type="ECO:0000259" key="1">
    <source>
        <dbReference type="Pfam" id="PF03732"/>
    </source>
</evidence>
<comment type="caution">
    <text evidence="2">The sequence shown here is derived from an EMBL/GenBank/DDBJ whole genome shotgun (WGS) entry which is preliminary data.</text>
</comment>
<dbReference type="Pfam" id="PF03732">
    <property type="entry name" value="Retrotrans_gag"/>
    <property type="match status" value="1"/>
</dbReference>
<dbReference type="Proteomes" id="UP000257109">
    <property type="component" value="Unassembled WGS sequence"/>
</dbReference>
<evidence type="ECO:0000313" key="2">
    <source>
        <dbReference type="EMBL" id="RDX87322.1"/>
    </source>
</evidence>
<dbReference type="OrthoDB" id="1670002at2759"/>
<proteinExistence type="predicted"/>
<gene>
    <name evidence="2" type="ORF">CR513_31216</name>
</gene>
<feature type="domain" description="Retrotransposon gag" evidence="1">
    <location>
        <begin position="139"/>
        <end position="212"/>
    </location>
</feature>
<sequence length="213" mass="24717">MTRSSTDPLYALDPEIERTLRRLRKARNLVVNNSRGADSVINSNQFSTNISVSSFSHFVEPGQMENNDRTLKELATPDVVYQPWCIQYPQQELAQTYELKFGLIHLLPKFHGVVGEDPRKHLKEFNAGISEDYIKVTTFPFSLDRAANGWLYLQPTLFNTWGDMKHTFLEKFFPASRTASIRKEICGIRQHTGETLYEYWERFNKLCATCPHH</sequence>